<keyword evidence="1" id="KW-0472">Membrane</keyword>
<organism evidence="2 3">
    <name type="scientific">Actinoallomurus bryophytorum</name>
    <dbReference type="NCBI Taxonomy" id="1490222"/>
    <lineage>
        <taxon>Bacteria</taxon>
        <taxon>Bacillati</taxon>
        <taxon>Actinomycetota</taxon>
        <taxon>Actinomycetes</taxon>
        <taxon>Streptosporangiales</taxon>
        <taxon>Thermomonosporaceae</taxon>
        <taxon>Actinoallomurus</taxon>
    </lineage>
</organism>
<evidence type="ECO:0000313" key="2">
    <source>
        <dbReference type="EMBL" id="TQL98470.1"/>
    </source>
</evidence>
<dbReference type="OrthoDB" id="3361298at2"/>
<evidence type="ECO:0000256" key="1">
    <source>
        <dbReference type="SAM" id="Phobius"/>
    </source>
</evidence>
<comment type="caution">
    <text evidence="2">The sequence shown here is derived from an EMBL/GenBank/DDBJ whole genome shotgun (WGS) entry which is preliminary data.</text>
</comment>
<feature type="transmembrane region" description="Helical" evidence="1">
    <location>
        <begin position="41"/>
        <end position="62"/>
    </location>
</feature>
<dbReference type="Proteomes" id="UP000316096">
    <property type="component" value="Unassembled WGS sequence"/>
</dbReference>
<dbReference type="RefSeq" id="WP_141957065.1">
    <property type="nucleotide sequence ID" value="NZ_VFOZ01000001.1"/>
</dbReference>
<keyword evidence="3" id="KW-1185">Reference proteome</keyword>
<reference evidence="2 3" key="1">
    <citation type="submission" date="2019-06" db="EMBL/GenBank/DDBJ databases">
        <title>Sequencing the genomes of 1000 actinobacteria strains.</title>
        <authorList>
            <person name="Klenk H.-P."/>
        </authorList>
    </citation>
    <scope>NUCLEOTIDE SEQUENCE [LARGE SCALE GENOMIC DNA]</scope>
    <source>
        <strain evidence="2 3">DSM 102200</strain>
    </source>
</reference>
<gene>
    <name evidence="2" type="ORF">FB559_4096</name>
</gene>
<keyword evidence="1" id="KW-0812">Transmembrane</keyword>
<protein>
    <submittedName>
        <fullName evidence="2">Uncharacterized protein</fullName>
    </submittedName>
</protein>
<keyword evidence="1" id="KW-1133">Transmembrane helix</keyword>
<evidence type="ECO:0000313" key="3">
    <source>
        <dbReference type="Proteomes" id="UP000316096"/>
    </source>
</evidence>
<proteinExistence type="predicted"/>
<dbReference type="AlphaFoldDB" id="A0A543CND9"/>
<name>A0A543CND9_9ACTN</name>
<sequence>MDERLRMMFREEMSAERQPPLGDLLDDAVRDGRRARRTRRAWIGLGSTGAVAALAVGAFLVVPGKSPQREAAPLKGPVPVLAASSTSTVIKQPSGPKSPVTDAAVVEQLARLLPAGRTSGFAQGSKEANRYAFGQIYLDSGKGPGMVRAFVYKGGLSDKACSTTPNTEGLASKEAAELKASTDKKVQEQVRRRYAALMAQKRPGCRDLPGGGRALFQKDADGTASATVDHGNGIVVTVFTATWLAWNGKENPAGTVALTPGQVLKIAAFPGWGAKMDSALVKKAATDHPSMPTVY</sequence>
<dbReference type="EMBL" id="VFOZ01000001">
    <property type="protein sequence ID" value="TQL98470.1"/>
    <property type="molecule type" value="Genomic_DNA"/>
</dbReference>
<accession>A0A543CND9</accession>